<keyword evidence="3" id="KW-0809">Transit peptide</keyword>
<keyword evidence="2" id="KW-0804">Transcription</keyword>
<accession>A0A1D1YHJ9</accession>
<dbReference type="Gene3D" id="1.25.70.10">
    <property type="entry name" value="Transcription termination factor 3, mitochondrial"/>
    <property type="match status" value="2"/>
</dbReference>
<protein>
    <submittedName>
        <fullName evidence="4">mTERF domain-containing protein 1, mitochondrial</fullName>
    </submittedName>
</protein>
<sequence length="627" mass="71182">MRKLRGASTVRKRVHPTPSAERVRSSRIPCFYDSGAGAVSKFSPFPRSLFLYTRGLPSLKFSVGGPFGATKLSPFSNPINVHPPKIVAFSCGHGGFRLFSTESNVLNLQSGLHVTPVVTAARAALMDYLHCTRSFQFADAEHISQNSPIFLNNLLQKVKDRQDVGRSITRFLLFHPINEFEPFFESLGLVPSEINQYLPRDLMFLSDDDVLLDNYYTLVNYGIPRLRIGKIFKEATGIFCCDHGILGSKLQAYEELGLTKTCVIRVISSSPSLLIGNVNRDFVKVLEELESMGIDREWIGGNLSEENSCHWGRMLMLLQFFREFGFSRQEVGMLVRKHPGFLLESSGKMVFSMIGLLAKLGGTKDELLYLFSQFPSVQLGSFVDNLRFSLQFMIKIEMDPVDIQKVVRSHPHVLGSCYLKTPYSVLSSLSIGKKRLCRIIKEDPHQFRKWVLGKKIKRLPSCRADQALCTQKEKFLLNLGFVDNSEEMKKAFATFRGKPDELQDRYDCFVNAGLDPNVVPNMIRMSPHILNQTRGVLESKIDFLVNGLGYPLDSLVTFPSCMSYTIERVKLRFLMYDWLKDEGKAKPNFALSTILACSEKVFFERFVNQHTKGPEVWEKFKRAVYLS</sequence>
<evidence type="ECO:0000256" key="2">
    <source>
        <dbReference type="ARBA" id="ARBA00022472"/>
    </source>
</evidence>
<evidence type="ECO:0000313" key="4">
    <source>
        <dbReference type="EMBL" id="JAT54104.1"/>
    </source>
</evidence>
<dbReference type="FunFam" id="1.25.70.10:FF:000019">
    <property type="entry name" value="mTERF family protein"/>
    <property type="match status" value="1"/>
</dbReference>
<dbReference type="PANTHER" id="PTHR13068">
    <property type="entry name" value="CGI-12 PROTEIN-RELATED"/>
    <property type="match status" value="1"/>
</dbReference>
<evidence type="ECO:0000256" key="3">
    <source>
        <dbReference type="ARBA" id="ARBA00022946"/>
    </source>
</evidence>
<comment type="similarity">
    <text evidence="1">Belongs to the mTERF family.</text>
</comment>
<dbReference type="Pfam" id="PF02536">
    <property type="entry name" value="mTERF"/>
    <property type="match status" value="1"/>
</dbReference>
<proteinExistence type="inferred from homology"/>
<keyword evidence="2" id="KW-0805">Transcription regulation</keyword>
<keyword evidence="2" id="KW-0806">Transcription termination</keyword>
<dbReference type="FunFam" id="1.25.70.10:FF:000014">
    <property type="entry name" value="Transcription termination factor MTEF18, mitochondrial"/>
    <property type="match status" value="1"/>
</dbReference>
<dbReference type="GO" id="GO:0006353">
    <property type="term" value="P:DNA-templated transcription termination"/>
    <property type="evidence" value="ECO:0007669"/>
    <property type="project" value="UniProtKB-KW"/>
</dbReference>
<dbReference type="InterPro" id="IPR038538">
    <property type="entry name" value="MTERF_sf"/>
</dbReference>
<evidence type="ECO:0000256" key="1">
    <source>
        <dbReference type="ARBA" id="ARBA00007692"/>
    </source>
</evidence>
<reference evidence="4" key="1">
    <citation type="submission" date="2015-07" db="EMBL/GenBank/DDBJ databases">
        <title>Transcriptome Assembly of Anthurium amnicola.</title>
        <authorList>
            <person name="Suzuki J."/>
        </authorList>
    </citation>
    <scope>NUCLEOTIDE SEQUENCE</scope>
</reference>
<dbReference type="SMART" id="SM00733">
    <property type="entry name" value="Mterf"/>
    <property type="match status" value="6"/>
</dbReference>
<dbReference type="GO" id="GO:0003676">
    <property type="term" value="F:nucleic acid binding"/>
    <property type="evidence" value="ECO:0007669"/>
    <property type="project" value="InterPro"/>
</dbReference>
<dbReference type="AlphaFoldDB" id="A0A1D1YHJ9"/>
<organism evidence="4">
    <name type="scientific">Anthurium amnicola</name>
    <dbReference type="NCBI Taxonomy" id="1678845"/>
    <lineage>
        <taxon>Eukaryota</taxon>
        <taxon>Viridiplantae</taxon>
        <taxon>Streptophyta</taxon>
        <taxon>Embryophyta</taxon>
        <taxon>Tracheophyta</taxon>
        <taxon>Spermatophyta</taxon>
        <taxon>Magnoliopsida</taxon>
        <taxon>Liliopsida</taxon>
        <taxon>Araceae</taxon>
        <taxon>Pothoideae</taxon>
        <taxon>Potheae</taxon>
        <taxon>Anthurium</taxon>
    </lineage>
</organism>
<gene>
    <name evidence="4" type="primary">MTERFD1_16</name>
    <name evidence="4" type="ORF">g.34000</name>
</gene>
<dbReference type="PANTHER" id="PTHR13068:SF103">
    <property type="entry name" value="MITOCHONDRIAL TRANSCRIPTION TERMINATION FACTOR FAMILY PROTEIN"/>
    <property type="match status" value="1"/>
</dbReference>
<name>A0A1D1YHJ9_9ARAE</name>
<dbReference type="EMBL" id="GDJX01013832">
    <property type="protein sequence ID" value="JAT54104.1"/>
    <property type="molecule type" value="Transcribed_RNA"/>
</dbReference>
<dbReference type="InterPro" id="IPR003690">
    <property type="entry name" value="MTERF"/>
</dbReference>